<dbReference type="AlphaFoldDB" id="A0A7G5XB29"/>
<protein>
    <recommendedName>
        <fullName evidence="4">Glycoside hydrolase family 65</fullName>
    </recommendedName>
</protein>
<dbReference type="KEGG" id="lacs:H4075_11240"/>
<evidence type="ECO:0008006" key="4">
    <source>
        <dbReference type="Google" id="ProtNLM"/>
    </source>
</evidence>
<dbReference type="SUPFAM" id="SSF48208">
    <property type="entry name" value="Six-hairpin glycosidases"/>
    <property type="match status" value="1"/>
</dbReference>
<proteinExistence type="predicted"/>
<dbReference type="InterPro" id="IPR012341">
    <property type="entry name" value="6hp_glycosidase-like_sf"/>
</dbReference>
<reference evidence="3" key="1">
    <citation type="submission" date="2020-08" db="EMBL/GenBank/DDBJ databases">
        <title>Lacibacter sp. S13-6-6 genome sequencing.</title>
        <authorList>
            <person name="Jin L."/>
        </authorList>
    </citation>
    <scope>NUCLEOTIDE SEQUENCE [LARGE SCALE GENOMIC DNA]</scope>
    <source>
        <strain evidence="3">S13-6-6</strain>
    </source>
</reference>
<feature type="chain" id="PRO_5028892125" description="Glycoside hydrolase family 65" evidence="1">
    <location>
        <begin position="21"/>
        <end position="711"/>
    </location>
</feature>
<evidence type="ECO:0000313" key="3">
    <source>
        <dbReference type="Proteomes" id="UP000515344"/>
    </source>
</evidence>
<sequence>MRLKSISFFLSASLCFCAFVATSQGIDREAVVKRHNVKVNKVDSLSSLTVGNGNFAFTVDATGMQSFPDAYIKGVPLGTQSVWGWHSFPNTENLRVEEAQKVYELEGRKISYTVQPKERGRVKMAVEYFRVNPHRLQLGNIGLEIRKNDGTLATANDIQKISQELNLWTGIITSNFAVEGVPVKVTTVAHQQHDAVSFRIESPLLFKNRITVRLRFPYPNAQFKDGGDNFSKDEAHTSSLSNSTGSALIKRTLDTTNYYVDVNWTSSATMKREGAHYFKLQPTSGKGLFECSFSFTEKKPVTTITNFAKTKQSSELSWKKFWLSGGAVDFSQVKETRAFELERRVVLSQYLTKVQCSAAYPPQETGLTYNSWYGKPHLEMHWWHAVHFAQWGRPELMEKSLDWYFKVAEKAKLIAKRQGFEGLRWQKMTDNNGDEAPSSVGAFLIWQQPHFIYMAELLYRHDPTSKTLNKYKELLFATADFMASFPSYNQQTKKYNLGKGLIPAQECFDAVSTFNPTYELSYWSWALEVAQQWRVRSGLPREKKWDEIINNLAPLPQLNGVYLAAGNTPDCYDKGSKYLTDHPAVLGAYSTIPAANGLDTVVMKKTYFTVLEKWDWNETWGWDYPLMAMTAARLHMGEEAVNALLMPVRTNTYLVNGHNFQDDRLTIYLPGNGGVLNAVALMCTGADADKGINIGFPRTWNVKWEGLKKMF</sequence>
<organism evidence="2 3">
    <name type="scientific">Lacibacter sediminis</name>
    <dbReference type="NCBI Taxonomy" id="2760713"/>
    <lineage>
        <taxon>Bacteria</taxon>
        <taxon>Pseudomonadati</taxon>
        <taxon>Bacteroidota</taxon>
        <taxon>Chitinophagia</taxon>
        <taxon>Chitinophagales</taxon>
        <taxon>Chitinophagaceae</taxon>
        <taxon>Lacibacter</taxon>
    </lineage>
</organism>
<dbReference type="Proteomes" id="UP000515344">
    <property type="component" value="Chromosome"/>
</dbReference>
<dbReference type="GO" id="GO:0005975">
    <property type="term" value="P:carbohydrate metabolic process"/>
    <property type="evidence" value="ECO:0007669"/>
    <property type="project" value="InterPro"/>
</dbReference>
<dbReference type="Gene3D" id="1.50.10.10">
    <property type="match status" value="1"/>
</dbReference>
<accession>A0A7G5XB29</accession>
<gene>
    <name evidence="2" type="ORF">H4075_11240</name>
</gene>
<name>A0A7G5XB29_9BACT</name>
<evidence type="ECO:0000256" key="1">
    <source>
        <dbReference type="SAM" id="SignalP"/>
    </source>
</evidence>
<evidence type="ECO:0000313" key="2">
    <source>
        <dbReference type="EMBL" id="QNA42682.1"/>
    </source>
</evidence>
<feature type="signal peptide" evidence="1">
    <location>
        <begin position="1"/>
        <end position="20"/>
    </location>
</feature>
<keyword evidence="1" id="KW-0732">Signal</keyword>
<dbReference type="InterPro" id="IPR008928">
    <property type="entry name" value="6-hairpin_glycosidase_sf"/>
</dbReference>
<keyword evidence="3" id="KW-1185">Reference proteome</keyword>
<dbReference type="EMBL" id="CP060007">
    <property type="protein sequence ID" value="QNA42682.1"/>
    <property type="molecule type" value="Genomic_DNA"/>
</dbReference>